<name>A0A1J8QA37_9AGAM</name>
<sequence>MSKAARVEQTAANKPPFLTPGDVSPEVLRAWEMGCRQFFMHKSIDPTEQVAKVAWGMQDPRIQDWYLNDQDRIDDLSFAEYLAEVRSYWLASDWADVVRQKMLSSTQGNKPFNEWAVDVQSQNTLLRGSTSHLDDTHLRYHLESHMHADLAADYRELKVTETDLRKWIEIVRLLDERRLREATRQKEAVEAALRVERNRSNIKTATQRHNAKYSSSAAATSTANRTFTRLPALTEDERRLLRENDGCFKCREPFAGHTSNTCSAGFPDGASYKTLTPAMITAKKMKRGSRVVASVGISEEVTAVAVVMPSAVLGDGTDSGEECVAPIQTSHLRWDCLVDGPAVSSPVSVSALIDHGSSLVLIDESLVNTLGLRRRKLQKPLSITVALSQNQKKQPFVLSHYVKLSCSSLDYAYTSRTVRAVVAPNLCTPLLLGGPFLEHNRIIVDHELRTCIPKGLNYDLLRSSPVVPVVPKPVTPTPPDILWMKRDVVNELKHVLPELKEIVDDECAPVHGIDLAAAVQSCIDRLTLQGDLSAQDSALKTEFADRFPADIPHNDTLPTDVLFRIHLKDANKVIQQRSYACPKKYRDAWKTLIDSHLACGRLRPSES</sequence>
<comment type="caution">
    <text evidence="1">The sequence shown here is derived from an EMBL/GenBank/DDBJ whole genome shotgun (WGS) entry which is preliminary data.</text>
</comment>
<gene>
    <name evidence="1" type="ORF">AZE42_12113</name>
</gene>
<accession>A0A1J8QA37</accession>
<organism evidence="1 2">
    <name type="scientific">Rhizopogon vesiculosus</name>
    <dbReference type="NCBI Taxonomy" id="180088"/>
    <lineage>
        <taxon>Eukaryota</taxon>
        <taxon>Fungi</taxon>
        <taxon>Dikarya</taxon>
        <taxon>Basidiomycota</taxon>
        <taxon>Agaricomycotina</taxon>
        <taxon>Agaricomycetes</taxon>
        <taxon>Agaricomycetidae</taxon>
        <taxon>Boletales</taxon>
        <taxon>Suillineae</taxon>
        <taxon>Rhizopogonaceae</taxon>
        <taxon>Rhizopogon</taxon>
    </lineage>
</organism>
<dbReference type="AlphaFoldDB" id="A0A1J8QA37"/>
<proteinExistence type="predicted"/>
<dbReference type="STRING" id="180088.A0A1J8QA37"/>
<dbReference type="CDD" id="cd00303">
    <property type="entry name" value="retropepsin_like"/>
    <property type="match status" value="1"/>
</dbReference>
<dbReference type="EMBL" id="LVVM01001959">
    <property type="protein sequence ID" value="OJA17535.1"/>
    <property type="molecule type" value="Genomic_DNA"/>
</dbReference>
<feature type="non-terminal residue" evidence="1">
    <location>
        <position position="607"/>
    </location>
</feature>
<dbReference type="Gene3D" id="2.40.70.10">
    <property type="entry name" value="Acid Proteases"/>
    <property type="match status" value="1"/>
</dbReference>
<dbReference type="InterPro" id="IPR021109">
    <property type="entry name" value="Peptidase_aspartic_dom_sf"/>
</dbReference>
<dbReference type="Proteomes" id="UP000183567">
    <property type="component" value="Unassembled WGS sequence"/>
</dbReference>
<keyword evidence="2" id="KW-1185">Reference proteome</keyword>
<evidence type="ECO:0000313" key="2">
    <source>
        <dbReference type="Proteomes" id="UP000183567"/>
    </source>
</evidence>
<evidence type="ECO:0000313" key="1">
    <source>
        <dbReference type="EMBL" id="OJA17535.1"/>
    </source>
</evidence>
<protein>
    <submittedName>
        <fullName evidence="1">Uncharacterized protein</fullName>
    </submittedName>
</protein>
<reference evidence="1 2" key="1">
    <citation type="submission" date="2016-03" db="EMBL/GenBank/DDBJ databases">
        <title>Comparative genomics of the ectomycorrhizal sister species Rhizopogon vinicolor and Rhizopogon vesiculosus (Basidiomycota: Boletales) reveals a divergence of the mating type B locus.</title>
        <authorList>
            <person name="Mujic A.B."/>
            <person name="Kuo A."/>
            <person name="Tritt A."/>
            <person name="Lipzen A."/>
            <person name="Chen C."/>
            <person name="Johnson J."/>
            <person name="Sharma A."/>
            <person name="Barry K."/>
            <person name="Grigoriev I.V."/>
            <person name="Spatafora J.W."/>
        </authorList>
    </citation>
    <scope>NUCLEOTIDE SEQUENCE [LARGE SCALE GENOMIC DNA]</scope>
    <source>
        <strain evidence="1 2">AM-OR11-056</strain>
    </source>
</reference>
<dbReference type="OrthoDB" id="2369050at2759"/>